<dbReference type="InterPro" id="IPR000477">
    <property type="entry name" value="RT_dom"/>
</dbReference>
<feature type="non-terminal residue" evidence="2">
    <location>
        <position position="1"/>
    </location>
</feature>
<dbReference type="InterPro" id="IPR001584">
    <property type="entry name" value="Integrase_cat-core"/>
</dbReference>
<dbReference type="GO" id="GO:0003676">
    <property type="term" value="F:nucleic acid binding"/>
    <property type="evidence" value="ECO:0007669"/>
    <property type="project" value="InterPro"/>
</dbReference>
<name>A0A9N7RIC2_STRHE</name>
<dbReference type="InterPro" id="IPR043502">
    <property type="entry name" value="DNA/RNA_pol_sf"/>
</dbReference>
<dbReference type="SUPFAM" id="SSF53098">
    <property type="entry name" value="Ribonuclease H-like"/>
    <property type="match status" value="1"/>
</dbReference>
<evidence type="ECO:0000313" key="3">
    <source>
        <dbReference type="Proteomes" id="UP001153555"/>
    </source>
</evidence>
<reference evidence="2" key="1">
    <citation type="submission" date="2019-12" db="EMBL/GenBank/DDBJ databases">
        <authorList>
            <person name="Scholes J."/>
        </authorList>
    </citation>
    <scope>NUCLEOTIDE SEQUENCE</scope>
</reference>
<feature type="domain" description="Integrase catalytic" evidence="1">
    <location>
        <begin position="1"/>
        <end position="77"/>
    </location>
</feature>
<feature type="non-terminal residue" evidence="2">
    <location>
        <position position="693"/>
    </location>
</feature>
<dbReference type="PANTHER" id="PTHR37984:SF5">
    <property type="entry name" value="PROTEIN NYNRIN-LIKE"/>
    <property type="match status" value="1"/>
</dbReference>
<dbReference type="Pfam" id="PF24626">
    <property type="entry name" value="SH3_Tf2-1"/>
    <property type="match status" value="1"/>
</dbReference>
<dbReference type="InterPro" id="IPR043128">
    <property type="entry name" value="Rev_trsase/Diguanyl_cyclase"/>
</dbReference>
<dbReference type="PROSITE" id="PS50994">
    <property type="entry name" value="INTEGRASE"/>
    <property type="match status" value="1"/>
</dbReference>
<accession>A0A9N7RIC2</accession>
<keyword evidence="3" id="KW-1185">Reference proteome</keyword>
<protein>
    <submittedName>
        <fullName evidence="2">Uncharacterized mitochondrial protein AtMg00860</fullName>
    </submittedName>
</protein>
<comment type="caution">
    <text evidence="2">The sequence shown here is derived from an EMBL/GenBank/DDBJ whole genome shotgun (WGS) entry which is preliminary data.</text>
</comment>
<dbReference type="Proteomes" id="UP001153555">
    <property type="component" value="Unassembled WGS sequence"/>
</dbReference>
<dbReference type="Gene3D" id="3.10.10.10">
    <property type="entry name" value="HIV Type 1 Reverse Transcriptase, subunit A, domain 1"/>
    <property type="match status" value="1"/>
</dbReference>
<dbReference type="PANTHER" id="PTHR37984">
    <property type="entry name" value="PROTEIN CBG26694"/>
    <property type="match status" value="1"/>
</dbReference>
<dbReference type="GO" id="GO:0015074">
    <property type="term" value="P:DNA integration"/>
    <property type="evidence" value="ECO:0007669"/>
    <property type="project" value="InterPro"/>
</dbReference>
<proteinExistence type="predicted"/>
<dbReference type="InterPro" id="IPR050951">
    <property type="entry name" value="Retrovirus_Pol_polyprotein"/>
</dbReference>
<dbReference type="InterPro" id="IPR056924">
    <property type="entry name" value="SH3_Tf2-1"/>
</dbReference>
<dbReference type="AlphaFoldDB" id="A0A9N7RIC2"/>
<dbReference type="Gene3D" id="3.30.70.270">
    <property type="match status" value="2"/>
</dbReference>
<dbReference type="OrthoDB" id="1909122at2759"/>
<dbReference type="EMBL" id="CACSLK010027833">
    <property type="protein sequence ID" value="CAA0831960.1"/>
    <property type="molecule type" value="Genomic_DNA"/>
</dbReference>
<dbReference type="Pfam" id="PF00078">
    <property type="entry name" value="RVT_1"/>
    <property type="match status" value="1"/>
</dbReference>
<gene>
    <name evidence="2" type="ORF">SHERM_27271</name>
</gene>
<sequence>TLHRAMGTRLEFSTAFHPQTDGQSERTIQYLEDILRAVVLDRSLTWESALPLVELTYNNSYHSTIKMVPFEALYGRKVRTPLYWDEIGERTIMGPEFIHRAAETVEAIRKHIRLAQERQKVYADRKRDEHEYAVGDHVFLKVSPMKGVIRFGKKGKLKPRYIGPFEILARVGNLAYRLALPPSLSGVHDVFHVSMLWRYVHNPDHVVDFGELQVERDLTYEEVPVAILDQKVHQLRNRAVSLVKVLWSRHDETEATWEKEAELWRRYPNFDTGTPVPDLQRDSDRPEFLNRRELIDEAVTALNTLKLYVGKYDKNFIQLPETDKKILPSTLQAPELEMKSLPSHLKYVYLGDDRTLPVIVSSKLKPDQEAALIDVLRNYKRAIGWTIADLRGISPSVCMHRILLEEDAKPSREAQRRLNPPMMEVVKNEIIKLLDVGVIYPISDSRWVSPTQVVPKKSGVTVVGTHEGELVPTRVQTGWRVCIDYRKLNVMTRKDHFPLPFIDQMLERLAGYSYYCFLDGYSGYFQIPIAPEDQEKTTFTCPFGTFAYRRMPFGLCNAPATFQRCMVSIFSEYVGNIIEVFMDDFSVYGASFNSGLENLALILKRCIETNLVLNWEKCHFMVEQGIVLGHIVSKRGIEVDKSKVDIITALPYPASVREVRSFLGHAGFYRRFIKDFSKVAAPLCSLLQKDVEF</sequence>
<evidence type="ECO:0000259" key="1">
    <source>
        <dbReference type="PROSITE" id="PS50994"/>
    </source>
</evidence>
<dbReference type="Gene3D" id="3.30.420.10">
    <property type="entry name" value="Ribonuclease H-like superfamily/Ribonuclease H"/>
    <property type="match status" value="1"/>
</dbReference>
<dbReference type="InterPro" id="IPR012337">
    <property type="entry name" value="RNaseH-like_sf"/>
</dbReference>
<dbReference type="InterPro" id="IPR036397">
    <property type="entry name" value="RNaseH_sf"/>
</dbReference>
<organism evidence="2 3">
    <name type="scientific">Striga hermonthica</name>
    <name type="common">Purple witchweed</name>
    <name type="synonym">Buchnera hermonthica</name>
    <dbReference type="NCBI Taxonomy" id="68872"/>
    <lineage>
        <taxon>Eukaryota</taxon>
        <taxon>Viridiplantae</taxon>
        <taxon>Streptophyta</taxon>
        <taxon>Embryophyta</taxon>
        <taxon>Tracheophyta</taxon>
        <taxon>Spermatophyta</taxon>
        <taxon>Magnoliopsida</taxon>
        <taxon>eudicotyledons</taxon>
        <taxon>Gunneridae</taxon>
        <taxon>Pentapetalae</taxon>
        <taxon>asterids</taxon>
        <taxon>lamiids</taxon>
        <taxon>Lamiales</taxon>
        <taxon>Orobanchaceae</taxon>
        <taxon>Buchnereae</taxon>
        <taxon>Striga</taxon>
    </lineage>
</organism>
<evidence type="ECO:0000313" key="2">
    <source>
        <dbReference type="EMBL" id="CAA0831960.1"/>
    </source>
</evidence>
<dbReference type="SUPFAM" id="SSF56672">
    <property type="entry name" value="DNA/RNA polymerases"/>
    <property type="match status" value="1"/>
</dbReference>
<dbReference type="CDD" id="cd01647">
    <property type="entry name" value="RT_LTR"/>
    <property type="match status" value="1"/>
</dbReference>